<dbReference type="InterPro" id="IPR002401">
    <property type="entry name" value="Cyt_P450_E_grp-I"/>
</dbReference>
<feature type="binding site" description="axial binding residue" evidence="14">
    <location>
        <position position="444"/>
    </location>
    <ligand>
        <name>heme</name>
        <dbReference type="ChEBI" id="CHEBI:30413"/>
    </ligand>
    <ligandPart>
        <name>Fe</name>
        <dbReference type="ChEBI" id="CHEBI:18248"/>
    </ligandPart>
</feature>
<evidence type="ECO:0000256" key="1">
    <source>
        <dbReference type="ARBA" id="ARBA00001971"/>
    </source>
</evidence>
<dbReference type="Proteomes" id="UP000821866">
    <property type="component" value="Chromosome 3"/>
</dbReference>
<proteinExistence type="inferred from homology"/>
<dbReference type="GO" id="GO:0005789">
    <property type="term" value="C:endoplasmic reticulum membrane"/>
    <property type="evidence" value="ECO:0007669"/>
    <property type="project" value="UniProtKB-SubCell"/>
</dbReference>
<dbReference type="Pfam" id="PF00067">
    <property type="entry name" value="p450"/>
    <property type="match status" value="1"/>
</dbReference>
<dbReference type="PANTHER" id="PTHR24300">
    <property type="entry name" value="CYTOCHROME P450 508A4-RELATED"/>
    <property type="match status" value="1"/>
</dbReference>
<evidence type="ECO:0000256" key="2">
    <source>
        <dbReference type="ARBA" id="ARBA00003690"/>
    </source>
</evidence>
<keyword evidence="7 14" id="KW-0479">Metal-binding</keyword>
<reference evidence="16" key="2">
    <citation type="submission" date="2021-09" db="EMBL/GenBank/DDBJ databases">
        <authorList>
            <person name="Jia N."/>
            <person name="Wang J."/>
            <person name="Shi W."/>
            <person name="Du L."/>
            <person name="Sun Y."/>
            <person name="Zhan W."/>
            <person name="Jiang J."/>
            <person name="Wang Q."/>
            <person name="Zhang B."/>
            <person name="Ji P."/>
            <person name="Sakyi L.B."/>
            <person name="Cui X."/>
            <person name="Yuan T."/>
            <person name="Jiang B."/>
            <person name="Yang W."/>
            <person name="Lam T.T.-Y."/>
            <person name="Chang Q."/>
            <person name="Ding S."/>
            <person name="Wang X."/>
            <person name="Zhu J."/>
            <person name="Ruan X."/>
            <person name="Zhao L."/>
            <person name="Wei J."/>
            <person name="Que T."/>
            <person name="Du C."/>
            <person name="Cheng J."/>
            <person name="Dai P."/>
            <person name="Han X."/>
            <person name="Huang E."/>
            <person name="Gao Y."/>
            <person name="Liu J."/>
            <person name="Shao H."/>
            <person name="Ye R."/>
            <person name="Li L."/>
            <person name="Wei W."/>
            <person name="Wang X."/>
            <person name="Wang C."/>
            <person name="Huo Q."/>
            <person name="Li W."/>
            <person name="Guo W."/>
            <person name="Chen H."/>
            <person name="Chen S."/>
            <person name="Zhou L."/>
            <person name="Zhou L."/>
            <person name="Ni X."/>
            <person name="Tian J."/>
            <person name="Zhou Y."/>
            <person name="Sheng Y."/>
            <person name="Liu T."/>
            <person name="Pan Y."/>
            <person name="Xia L."/>
            <person name="Li J."/>
            <person name="Zhao F."/>
            <person name="Cao W."/>
        </authorList>
    </citation>
    <scope>NUCLEOTIDE SEQUENCE</scope>
    <source>
        <strain evidence="16">Rmic-2018</strain>
        <tissue evidence="16">Larvae</tissue>
    </source>
</reference>
<dbReference type="GO" id="GO:0006805">
    <property type="term" value="P:xenobiotic metabolic process"/>
    <property type="evidence" value="ECO:0007669"/>
    <property type="project" value="TreeGrafter"/>
</dbReference>
<reference evidence="16" key="1">
    <citation type="journal article" date="2020" name="Cell">
        <title>Large-Scale Comparative Analyses of Tick Genomes Elucidate Their Genetic Diversity and Vector Capacities.</title>
        <authorList>
            <consortium name="Tick Genome and Microbiome Consortium (TIGMIC)"/>
            <person name="Jia N."/>
            <person name="Wang J."/>
            <person name="Shi W."/>
            <person name="Du L."/>
            <person name="Sun Y."/>
            <person name="Zhan W."/>
            <person name="Jiang J.F."/>
            <person name="Wang Q."/>
            <person name="Zhang B."/>
            <person name="Ji P."/>
            <person name="Bell-Sakyi L."/>
            <person name="Cui X.M."/>
            <person name="Yuan T.T."/>
            <person name="Jiang B.G."/>
            <person name="Yang W.F."/>
            <person name="Lam T.T."/>
            <person name="Chang Q.C."/>
            <person name="Ding S.J."/>
            <person name="Wang X.J."/>
            <person name="Zhu J.G."/>
            <person name="Ruan X.D."/>
            <person name="Zhao L."/>
            <person name="Wei J.T."/>
            <person name="Ye R.Z."/>
            <person name="Que T.C."/>
            <person name="Du C.H."/>
            <person name="Zhou Y.H."/>
            <person name="Cheng J.X."/>
            <person name="Dai P.F."/>
            <person name="Guo W.B."/>
            <person name="Han X.H."/>
            <person name="Huang E.J."/>
            <person name="Li L.F."/>
            <person name="Wei W."/>
            <person name="Gao Y.C."/>
            <person name="Liu J.Z."/>
            <person name="Shao H.Z."/>
            <person name="Wang X."/>
            <person name="Wang C.C."/>
            <person name="Yang T.C."/>
            <person name="Huo Q.B."/>
            <person name="Li W."/>
            <person name="Chen H.Y."/>
            <person name="Chen S.E."/>
            <person name="Zhou L.G."/>
            <person name="Ni X.B."/>
            <person name="Tian J.H."/>
            <person name="Sheng Y."/>
            <person name="Liu T."/>
            <person name="Pan Y.S."/>
            <person name="Xia L.Y."/>
            <person name="Li J."/>
            <person name="Zhao F."/>
            <person name="Cao W.C."/>
        </authorList>
    </citation>
    <scope>NUCLEOTIDE SEQUENCE</scope>
    <source>
        <strain evidence="16">Rmic-2018</strain>
    </source>
</reference>
<dbReference type="SUPFAM" id="SSF48264">
    <property type="entry name" value="Cytochrome P450"/>
    <property type="match status" value="1"/>
</dbReference>
<dbReference type="GO" id="GO:0020037">
    <property type="term" value="F:heme binding"/>
    <property type="evidence" value="ECO:0007669"/>
    <property type="project" value="InterPro"/>
</dbReference>
<evidence type="ECO:0000256" key="13">
    <source>
        <dbReference type="ARBA" id="ARBA00023136"/>
    </source>
</evidence>
<keyword evidence="6 14" id="KW-0349">Heme</keyword>
<gene>
    <name evidence="16" type="ORF">HPB51_017776</name>
</gene>
<evidence type="ECO:0000256" key="14">
    <source>
        <dbReference type="PIRSR" id="PIRSR602401-1"/>
    </source>
</evidence>
<dbReference type="FunFam" id="1.10.630.10:FF:000238">
    <property type="entry name" value="Cytochrome P450 2A6"/>
    <property type="match status" value="1"/>
</dbReference>
<evidence type="ECO:0000256" key="12">
    <source>
        <dbReference type="ARBA" id="ARBA00023033"/>
    </source>
</evidence>
<dbReference type="VEuPathDB" id="VectorBase:LOC119174026"/>
<evidence type="ECO:0000313" key="17">
    <source>
        <dbReference type="Proteomes" id="UP000821866"/>
    </source>
</evidence>
<dbReference type="PROSITE" id="PS00086">
    <property type="entry name" value="CYTOCHROME_P450"/>
    <property type="match status" value="1"/>
</dbReference>
<keyword evidence="11 14" id="KW-0408">Iron</keyword>
<evidence type="ECO:0000313" key="16">
    <source>
        <dbReference type="EMBL" id="KAH8031503.1"/>
    </source>
</evidence>
<dbReference type="GO" id="GO:0016712">
    <property type="term" value="F:oxidoreductase activity, acting on paired donors, with incorporation or reduction of molecular oxygen, reduced flavin or flavoprotein as one donor, and incorporation of one atom of oxygen"/>
    <property type="evidence" value="ECO:0007669"/>
    <property type="project" value="TreeGrafter"/>
</dbReference>
<comment type="cofactor">
    <cofactor evidence="1 14">
        <name>heme</name>
        <dbReference type="ChEBI" id="CHEBI:30413"/>
    </cofactor>
</comment>
<comment type="function">
    <text evidence="2">May be involved in the metabolism of insect hormones and in the breakdown of synthetic insecticides.</text>
</comment>
<keyword evidence="10 15" id="KW-0560">Oxidoreductase</keyword>
<organism evidence="16 17">
    <name type="scientific">Rhipicephalus microplus</name>
    <name type="common">Cattle tick</name>
    <name type="synonym">Boophilus microplus</name>
    <dbReference type="NCBI Taxonomy" id="6941"/>
    <lineage>
        <taxon>Eukaryota</taxon>
        <taxon>Metazoa</taxon>
        <taxon>Ecdysozoa</taxon>
        <taxon>Arthropoda</taxon>
        <taxon>Chelicerata</taxon>
        <taxon>Arachnida</taxon>
        <taxon>Acari</taxon>
        <taxon>Parasitiformes</taxon>
        <taxon>Ixodida</taxon>
        <taxon>Ixodoidea</taxon>
        <taxon>Ixodidae</taxon>
        <taxon>Rhipicephalinae</taxon>
        <taxon>Rhipicephalus</taxon>
        <taxon>Boophilus</taxon>
    </lineage>
</organism>
<dbReference type="InterPro" id="IPR050182">
    <property type="entry name" value="Cytochrome_P450_fam2"/>
</dbReference>
<sequence>MFPTVCIYVLVSLVAGLVAALMQVVWPVMRRAFRRDLPPGPRGFPFVGYLPFMVKSGYGEVDALRKKYGNIFGLHLGSSYVVFVCDRDSVKEALSRNELLLRPVEFPLCSNPDKSVITLNGAVWQQQRRFFVKVFKKLGAGSPAMEAHAQKELSHLLRELNARNGDPVFPLDVLTANVSNILTMVLASRRFGQDNPQRACLKDFIDAVVALSTQVLAINFFPLLRSVLGCLGLGSCGRLRDAFFRRSHFAEQLVRENEDSFQEDKIRNFADAFIFEMKNRQEGCQHFTRELLIGNVASFIGGGAGTISTALQWLMLMSAANSRQQNLVRAETDTVMKAKESGSSITWNDRPSMPYAQAFIWETMRCKPVNPLALMRCASEDIKLGGYFVPRGSVIISSFWSLFNEPGFWKDPEVFRPERFLSDSGHSATKPKWFIPFSSGKRSCPAESVASMVVFVYFTNIVHHFIIEASTSGVHPDDEFLGIALRPKPQQLVFRPRKHRG</sequence>
<dbReference type="PRINTS" id="PR00385">
    <property type="entry name" value="P450"/>
</dbReference>
<dbReference type="InterPro" id="IPR036396">
    <property type="entry name" value="Cyt_P450_sf"/>
</dbReference>
<protein>
    <recommendedName>
        <fullName evidence="18">Cytochrome</fullName>
    </recommendedName>
</protein>
<comment type="subcellular location">
    <subcellularLocation>
        <location evidence="4">Endoplasmic reticulum membrane</location>
        <topology evidence="4">Peripheral membrane protein</topology>
    </subcellularLocation>
    <subcellularLocation>
        <location evidence="3">Microsome membrane</location>
        <topology evidence="3">Peripheral membrane protein</topology>
    </subcellularLocation>
</comment>
<keyword evidence="13" id="KW-0472">Membrane</keyword>
<dbReference type="PRINTS" id="PR00463">
    <property type="entry name" value="EP450I"/>
</dbReference>
<keyword evidence="8" id="KW-0256">Endoplasmic reticulum</keyword>
<dbReference type="InterPro" id="IPR017972">
    <property type="entry name" value="Cyt_P450_CS"/>
</dbReference>
<dbReference type="Gene3D" id="1.10.630.10">
    <property type="entry name" value="Cytochrome P450"/>
    <property type="match status" value="1"/>
</dbReference>
<keyword evidence="9" id="KW-0492">Microsome</keyword>
<dbReference type="InterPro" id="IPR001128">
    <property type="entry name" value="Cyt_P450"/>
</dbReference>
<dbReference type="AlphaFoldDB" id="A0A9J6EB36"/>
<dbReference type="GO" id="GO:0006082">
    <property type="term" value="P:organic acid metabolic process"/>
    <property type="evidence" value="ECO:0007669"/>
    <property type="project" value="TreeGrafter"/>
</dbReference>
<accession>A0A9J6EB36</accession>
<comment type="caution">
    <text evidence="16">The sequence shown here is derived from an EMBL/GenBank/DDBJ whole genome shotgun (WGS) entry which is preliminary data.</text>
</comment>
<dbReference type="EMBL" id="JABSTU010000005">
    <property type="protein sequence ID" value="KAH8031503.1"/>
    <property type="molecule type" value="Genomic_DNA"/>
</dbReference>
<evidence type="ECO:0000256" key="15">
    <source>
        <dbReference type="RuleBase" id="RU000461"/>
    </source>
</evidence>
<dbReference type="GO" id="GO:0005506">
    <property type="term" value="F:iron ion binding"/>
    <property type="evidence" value="ECO:0007669"/>
    <property type="project" value="InterPro"/>
</dbReference>
<evidence type="ECO:0000256" key="10">
    <source>
        <dbReference type="ARBA" id="ARBA00023002"/>
    </source>
</evidence>
<keyword evidence="12 15" id="KW-0503">Monooxygenase</keyword>
<evidence type="ECO:0008006" key="18">
    <source>
        <dbReference type="Google" id="ProtNLM"/>
    </source>
</evidence>
<evidence type="ECO:0000256" key="7">
    <source>
        <dbReference type="ARBA" id="ARBA00022723"/>
    </source>
</evidence>
<evidence type="ECO:0000256" key="8">
    <source>
        <dbReference type="ARBA" id="ARBA00022824"/>
    </source>
</evidence>
<keyword evidence="17" id="KW-1185">Reference proteome</keyword>
<dbReference type="PANTHER" id="PTHR24300:SF375">
    <property type="entry name" value="CYTOCHROME P450 FAMILY"/>
    <property type="match status" value="1"/>
</dbReference>
<name>A0A9J6EB36_RHIMP</name>
<evidence type="ECO:0000256" key="3">
    <source>
        <dbReference type="ARBA" id="ARBA00004174"/>
    </source>
</evidence>
<evidence type="ECO:0000256" key="6">
    <source>
        <dbReference type="ARBA" id="ARBA00022617"/>
    </source>
</evidence>
<evidence type="ECO:0000256" key="5">
    <source>
        <dbReference type="ARBA" id="ARBA00010617"/>
    </source>
</evidence>
<evidence type="ECO:0000256" key="11">
    <source>
        <dbReference type="ARBA" id="ARBA00023004"/>
    </source>
</evidence>
<evidence type="ECO:0000256" key="9">
    <source>
        <dbReference type="ARBA" id="ARBA00022848"/>
    </source>
</evidence>
<comment type="similarity">
    <text evidence="5 15">Belongs to the cytochrome P450 family.</text>
</comment>
<evidence type="ECO:0000256" key="4">
    <source>
        <dbReference type="ARBA" id="ARBA00004406"/>
    </source>
</evidence>